<evidence type="ECO:0000313" key="2">
    <source>
        <dbReference type="Proteomes" id="UP000663722"/>
    </source>
</evidence>
<gene>
    <name evidence="1" type="ORF">dnm_055010</name>
</gene>
<protein>
    <submittedName>
        <fullName evidence="1">Uncharacterized protein</fullName>
    </submittedName>
</protein>
<dbReference type="AlphaFoldDB" id="A0A975BQ64"/>
<proteinExistence type="predicted"/>
<dbReference type="KEGG" id="dmm:dnm_055010"/>
<reference evidence="1" key="1">
    <citation type="journal article" date="2021" name="Microb. Physiol.">
        <title>Proteogenomic Insights into the Physiology of Marine, Sulfate-Reducing, Filamentous Desulfonema limicola and Desulfonema magnum.</title>
        <authorList>
            <person name="Schnaars V."/>
            <person name="Wohlbrand L."/>
            <person name="Scheve S."/>
            <person name="Hinrichs C."/>
            <person name="Reinhardt R."/>
            <person name="Rabus R."/>
        </authorList>
    </citation>
    <scope>NUCLEOTIDE SEQUENCE</scope>
    <source>
        <strain evidence="1">4be13</strain>
    </source>
</reference>
<dbReference type="EMBL" id="CP061800">
    <property type="protein sequence ID" value="QTA89447.1"/>
    <property type="molecule type" value="Genomic_DNA"/>
</dbReference>
<accession>A0A975BQ64</accession>
<evidence type="ECO:0000313" key="1">
    <source>
        <dbReference type="EMBL" id="QTA89447.1"/>
    </source>
</evidence>
<name>A0A975BQ64_9BACT</name>
<organism evidence="1 2">
    <name type="scientific">Desulfonema magnum</name>
    <dbReference type="NCBI Taxonomy" id="45655"/>
    <lineage>
        <taxon>Bacteria</taxon>
        <taxon>Pseudomonadati</taxon>
        <taxon>Thermodesulfobacteriota</taxon>
        <taxon>Desulfobacteria</taxon>
        <taxon>Desulfobacterales</taxon>
        <taxon>Desulfococcaceae</taxon>
        <taxon>Desulfonema</taxon>
    </lineage>
</organism>
<sequence length="75" mass="8943">MISIIESVMSEFRGCFSREAAFSWFSVVKYPDKNFPVFLFESYSSGFREFYENSTRKYMSGQYRSARFLHTFVTN</sequence>
<dbReference type="Proteomes" id="UP000663722">
    <property type="component" value="Chromosome"/>
</dbReference>
<keyword evidence="2" id="KW-1185">Reference proteome</keyword>